<dbReference type="InterPro" id="IPR002781">
    <property type="entry name" value="TM_pro_TauE-like"/>
</dbReference>
<keyword evidence="6 8" id="KW-1133">Transmembrane helix</keyword>
<evidence type="ECO:0000256" key="3">
    <source>
        <dbReference type="ARBA" id="ARBA00022448"/>
    </source>
</evidence>
<comment type="subcellular location">
    <subcellularLocation>
        <location evidence="1 8">Cell membrane</location>
        <topology evidence="1 8">Multi-pass membrane protein</topology>
    </subcellularLocation>
</comment>
<evidence type="ECO:0000256" key="8">
    <source>
        <dbReference type="RuleBase" id="RU363041"/>
    </source>
</evidence>
<gene>
    <name evidence="9" type="ORF">EV670_3070</name>
</gene>
<evidence type="ECO:0000313" key="9">
    <source>
        <dbReference type="EMBL" id="RZT95316.1"/>
    </source>
</evidence>
<evidence type="ECO:0000256" key="2">
    <source>
        <dbReference type="ARBA" id="ARBA00009142"/>
    </source>
</evidence>
<feature type="transmembrane region" description="Helical" evidence="8">
    <location>
        <begin position="201"/>
        <end position="222"/>
    </location>
</feature>
<dbReference type="EMBL" id="SHKP01000007">
    <property type="protein sequence ID" value="RZT95316.1"/>
    <property type="molecule type" value="Genomic_DNA"/>
</dbReference>
<keyword evidence="10" id="KW-1185">Reference proteome</keyword>
<dbReference type="RefSeq" id="WP_130433634.1">
    <property type="nucleotide sequence ID" value="NZ_SHKP01000007.1"/>
</dbReference>
<sequence>MMLPIITDPAFYAVAVPAVLLMGLSKSGFGAGFGALAVPLMALAVPVPQAAAIMLPLLAVMDLTGLQSLARHADRSLLWLLVPAGLLGTLVGTASFGLLPAHTVAGVVGLLTLAFLAQRKLFPPRADAHQPPRWAGGLLGVAAGFTSFVAHAGGPPIMAYVLPMRLAPLRFAGTCAVFFAVINASKWIPYAALGLIDARNLATSLVLMPLAPLGVWVGVRLARRVSALWFYRLVEAGMLATGLKLVWDGWAG</sequence>
<keyword evidence="3" id="KW-0813">Transport</keyword>
<dbReference type="Proteomes" id="UP000293671">
    <property type="component" value="Unassembled WGS sequence"/>
</dbReference>
<protein>
    <recommendedName>
        <fullName evidence="8">Probable membrane transporter protein</fullName>
    </recommendedName>
</protein>
<evidence type="ECO:0000256" key="5">
    <source>
        <dbReference type="ARBA" id="ARBA00022692"/>
    </source>
</evidence>
<dbReference type="Pfam" id="PF01925">
    <property type="entry name" value="TauE"/>
    <property type="match status" value="1"/>
</dbReference>
<evidence type="ECO:0000256" key="4">
    <source>
        <dbReference type="ARBA" id="ARBA00022475"/>
    </source>
</evidence>
<name>A0A4Q7VGY0_9BURK</name>
<accession>A0A4Q7VGY0</accession>
<feature type="transmembrane region" description="Helical" evidence="8">
    <location>
        <begin position="134"/>
        <end position="151"/>
    </location>
</feature>
<dbReference type="PANTHER" id="PTHR30269:SF37">
    <property type="entry name" value="MEMBRANE TRANSPORTER PROTEIN"/>
    <property type="match status" value="1"/>
</dbReference>
<dbReference type="AlphaFoldDB" id="A0A4Q7VGY0"/>
<comment type="similarity">
    <text evidence="2 8">Belongs to the 4-toluene sulfonate uptake permease (TSUP) (TC 2.A.102) family.</text>
</comment>
<proteinExistence type="inferred from homology"/>
<organism evidence="9 10">
    <name type="scientific">Rivibacter subsaxonicus</name>
    <dbReference type="NCBI Taxonomy" id="457575"/>
    <lineage>
        <taxon>Bacteria</taxon>
        <taxon>Pseudomonadati</taxon>
        <taxon>Pseudomonadota</taxon>
        <taxon>Betaproteobacteria</taxon>
        <taxon>Burkholderiales</taxon>
        <taxon>Rivibacter</taxon>
    </lineage>
</organism>
<dbReference type="InterPro" id="IPR052017">
    <property type="entry name" value="TSUP"/>
</dbReference>
<feature type="transmembrane region" description="Helical" evidence="8">
    <location>
        <begin position="40"/>
        <end position="65"/>
    </location>
</feature>
<keyword evidence="5 8" id="KW-0812">Transmembrane</keyword>
<comment type="caution">
    <text evidence="9">The sequence shown here is derived from an EMBL/GenBank/DDBJ whole genome shotgun (WGS) entry which is preliminary data.</text>
</comment>
<reference evidence="9 10" key="1">
    <citation type="submission" date="2019-02" db="EMBL/GenBank/DDBJ databases">
        <title>Genomic Encyclopedia of Type Strains, Phase IV (KMG-IV): sequencing the most valuable type-strain genomes for metagenomic binning, comparative biology and taxonomic classification.</title>
        <authorList>
            <person name="Goeker M."/>
        </authorList>
    </citation>
    <scope>NUCLEOTIDE SEQUENCE [LARGE SCALE GENOMIC DNA]</scope>
    <source>
        <strain evidence="9 10">DSM 19570</strain>
    </source>
</reference>
<dbReference type="GO" id="GO:0005886">
    <property type="term" value="C:plasma membrane"/>
    <property type="evidence" value="ECO:0007669"/>
    <property type="project" value="UniProtKB-SubCell"/>
</dbReference>
<evidence type="ECO:0000256" key="6">
    <source>
        <dbReference type="ARBA" id="ARBA00022989"/>
    </source>
</evidence>
<keyword evidence="7 8" id="KW-0472">Membrane</keyword>
<dbReference type="OrthoDB" id="7028171at2"/>
<evidence type="ECO:0000313" key="10">
    <source>
        <dbReference type="Proteomes" id="UP000293671"/>
    </source>
</evidence>
<keyword evidence="4 8" id="KW-1003">Cell membrane</keyword>
<evidence type="ECO:0000256" key="1">
    <source>
        <dbReference type="ARBA" id="ARBA00004651"/>
    </source>
</evidence>
<feature type="transmembrane region" description="Helical" evidence="8">
    <location>
        <begin position="171"/>
        <end position="189"/>
    </location>
</feature>
<feature type="transmembrane region" description="Helical" evidence="8">
    <location>
        <begin position="77"/>
        <end position="98"/>
    </location>
</feature>
<evidence type="ECO:0000256" key="7">
    <source>
        <dbReference type="ARBA" id="ARBA00023136"/>
    </source>
</evidence>
<dbReference type="PANTHER" id="PTHR30269">
    <property type="entry name" value="TRANSMEMBRANE PROTEIN YFCA"/>
    <property type="match status" value="1"/>
</dbReference>